<evidence type="ECO:0000313" key="2">
    <source>
        <dbReference type="EMBL" id="PTN08400.1"/>
    </source>
</evidence>
<gene>
    <name evidence="2" type="ORF">C8N47_109136</name>
</gene>
<comment type="caution">
    <text evidence="2">The sequence shown here is derived from an EMBL/GenBank/DDBJ whole genome shotgun (WGS) entry which is preliminary data.</text>
</comment>
<dbReference type="Pfam" id="PF03793">
    <property type="entry name" value="PASTA"/>
    <property type="match status" value="2"/>
</dbReference>
<dbReference type="PROSITE" id="PS51178">
    <property type="entry name" value="PASTA"/>
    <property type="match status" value="2"/>
</dbReference>
<dbReference type="Proteomes" id="UP000243525">
    <property type="component" value="Unassembled WGS sequence"/>
</dbReference>
<dbReference type="InterPro" id="IPR005543">
    <property type="entry name" value="PASTA_dom"/>
</dbReference>
<proteinExistence type="predicted"/>
<dbReference type="SUPFAM" id="SSF54184">
    <property type="entry name" value="Penicillin-binding protein 2x (pbp-2x), c-terminal domain"/>
    <property type="match status" value="1"/>
</dbReference>
<organism evidence="2 3">
    <name type="scientific">Mangrovibacterium marinum</name>
    <dbReference type="NCBI Taxonomy" id="1639118"/>
    <lineage>
        <taxon>Bacteria</taxon>
        <taxon>Pseudomonadati</taxon>
        <taxon>Bacteroidota</taxon>
        <taxon>Bacteroidia</taxon>
        <taxon>Marinilabiliales</taxon>
        <taxon>Prolixibacteraceae</taxon>
        <taxon>Mangrovibacterium</taxon>
    </lineage>
</organism>
<evidence type="ECO:0000313" key="3">
    <source>
        <dbReference type="Proteomes" id="UP000243525"/>
    </source>
</evidence>
<dbReference type="Gene3D" id="3.30.10.20">
    <property type="match status" value="3"/>
</dbReference>
<dbReference type="EMBL" id="QAAD01000009">
    <property type="protein sequence ID" value="PTN08400.1"/>
    <property type="molecule type" value="Genomic_DNA"/>
</dbReference>
<protein>
    <submittedName>
        <fullName evidence="2">PASTA domain-containing protein</fullName>
    </submittedName>
</protein>
<reference evidence="2 3" key="1">
    <citation type="submission" date="2018-04" db="EMBL/GenBank/DDBJ databases">
        <title>Genomic Encyclopedia of Archaeal and Bacterial Type Strains, Phase II (KMG-II): from individual species to whole genera.</title>
        <authorList>
            <person name="Goeker M."/>
        </authorList>
    </citation>
    <scope>NUCLEOTIDE SEQUENCE [LARGE SCALE GENOMIC DNA]</scope>
    <source>
        <strain evidence="2 3">DSM 28823</strain>
    </source>
</reference>
<name>A0A2T5C1D2_9BACT</name>
<dbReference type="CDD" id="cd06577">
    <property type="entry name" value="PASTA_pknB"/>
    <property type="match status" value="3"/>
</dbReference>
<dbReference type="SMART" id="SM00740">
    <property type="entry name" value="PASTA"/>
    <property type="match status" value="3"/>
</dbReference>
<sequence length="262" mass="28391">MQLLLAVALIIGLLLVTMLGIRLYTNHGESAPVPDLTGMPIDQAEALLSAHKLAFEIADSTYLDTAEPGAVIGQMPAAGHQVKEGRTIFLTICALSPEQIAMPKLTDISFRQAVNIMQSVGLNVGRIEYVPSEFSNLVLEQKINEQVIEPNVLVNKGSRVDLTIGKTSNGEKTVVPNLIGSTLVQAKGEIASLFLNVGAVIYDEAIETPDDSLAAKVWQQRPTTNSYDEIEQGASIDLWLTTDEAKFVSDTDLQMQNDTIEE</sequence>
<accession>A0A2T5C1D2</accession>
<evidence type="ECO:0000259" key="1">
    <source>
        <dbReference type="PROSITE" id="PS51178"/>
    </source>
</evidence>
<dbReference type="RefSeq" id="WP_170111367.1">
    <property type="nucleotide sequence ID" value="NZ_QAAD01000009.1"/>
</dbReference>
<keyword evidence="3" id="KW-1185">Reference proteome</keyword>
<feature type="domain" description="PASTA" evidence="1">
    <location>
        <begin position="28"/>
        <end position="94"/>
    </location>
</feature>
<dbReference type="AlphaFoldDB" id="A0A2T5C1D2"/>
<feature type="domain" description="PASTA" evidence="1">
    <location>
        <begin position="96"/>
        <end position="166"/>
    </location>
</feature>